<keyword evidence="1" id="KW-1185">Reference proteome</keyword>
<evidence type="ECO:0000313" key="2">
    <source>
        <dbReference type="WBParaSite" id="nRc.2.0.1.t26413-RA"/>
    </source>
</evidence>
<dbReference type="Proteomes" id="UP000887565">
    <property type="component" value="Unplaced"/>
</dbReference>
<evidence type="ECO:0000313" key="1">
    <source>
        <dbReference type="Proteomes" id="UP000887565"/>
    </source>
</evidence>
<dbReference type="WBParaSite" id="nRc.2.0.1.t26413-RA">
    <property type="protein sequence ID" value="nRc.2.0.1.t26413-RA"/>
    <property type="gene ID" value="nRc.2.0.1.g26413"/>
</dbReference>
<protein>
    <submittedName>
        <fullName evidence="2">Uncharacterized protein</fullName>
    </submittedName>
</protein>
<accession>A0A915JJX8</accession>
<dbReference type="AlphaFoldDB" id="A0A915JJX8"/>
<proteinExistence type="predicted"/>
<sequence>MVPDILPAEATLTTEVDVDVNAVTRAMTKKTISQPTLSNSMLLTADYALPPAEAIIIVSHNEVLEAQAPDPAIAKIMATLQMDNATKHPPIFFTEDRLLYCQIKDVKQLVVPTSMIMATLLTRQ</sequence>
<name>A0A915JJX8_ROMCU</name>
<organism evidence="1 2">
    <name type="scientific">Romanomermis culicivorax</name>
    <name type="common">Nematode worm</name>
    <dbReference type="NCBI Taxonomy" id="13658"/>
    <lineage>
        <taxon>Eukaryota</taxon>
        <taxon>Metazoa</taxon>
        <taxon>Ecdysozoa</taxon>
        <taxon>Nematoda</taxon>
        <taxon>Enoplea</taxon>
        <taxon>Dorylaimia</taxon>
        <taxon>Mermithida</taxon>
        <taxon>Mermithoidea</taxon>
        <taxon>Mermithidae</taxon>
        <taxon>Romanomermis</taxon>
    </lineage>
</organism>
<reference evidence="2" key="1">
    <citation type="submission" date="2022-11" db="UniProtKB">
        <authorList>
            <consortium name="WormBaseParasite"/>
        </authorList>
    </citation>
    <scope>IDENTIFICATION</scope>
</reference>